<dbReference type="Proteomes" id="UP001216390">
    <property type="component" value="Chromosome"/>
</dbReference>
<dbReference type="SUPFAM" id="SSF54427">
    <property type="entry name" value="NTF2-like"/>
    <property type="match status" value="1"/>
</dbReference>
<accession>A0AAE9YCR6</accession>
<sequence length="123" mass="13217">MSDLETTIDTYLEAYGEADPARRAELTARSWSEEGRLSDPPMEARGHADLDAMFAAVQSQFPGHTFRRTSAVDAHHGVARYGWDLVGPDGTVAVAGMDVAVPGDDGRLVRVAGFFGDLPPRAD</sequence>
<proteinExistence type="predicted"/>
<dbReference type="InterPro" id="IPR032710">
    <property type="entry name" value="NTF2-like_dom_sf"/>
</dbReference>
<keyword evidence="3" id="KW-1185">Reference proteome</keyword>
<evidence type="ECO:0000313" key="3">
    <source>
        <dbReference type="Proteomes" id="UP001216390"/>
    </source>
</evidence>
<dbReference type="RefSeq" id="WP_272738318.1">
    <property type="nucleotide sequence ID" value="NZ_CP116942.1"/>
</dbReference>
<reference evidence="2" key="1">
    <citation type="submission" date="2023-01" db="EMBL/GenBank/DDBJ databases">
        <title>The diversity of Class Acidimicrobiia in South China Sea sediment environments and the proposal of Iamia marina sp. nov., a novel species of the genus Iamia.</title>
        <authorList>
            <person name="He Y."/>
            <person name="Tian X."/>
        </authorList>
    </citation>
    <scope>NUCLEOTIDE SEQUENCE</scope>
    <source>
        <strain evidence="2">DSM 19957</strain>
    </source>
</reference>
<evidence type="ECO:0000313" key="2">
    <source>
        <dbReference type="EMBL" id="WCO68803.1"/>
    </source>
</evidence>
<dbReference type="AlphaFoldDB" id="A0AAE9YCR6"/>
<evidence type="ECO:0000259" key="1">
    <source>
        <dbReference type="Pfam" id="PF12680"/>
    </source>
</evidence>
<dbReference type="EMBL" id="CP116942">
    <property type="protein sequence ID" value="WCO68803.1"/>
    <property type="molecule type" value="Genomic_DNA"/>
</dbReference>
<protein>
    <submittedName>
        <fullName evidence="2">Nuclear transport factor 2 family protein</fullName>
    </submittedName>
</protein>
<dbReference type="KEGG" id="ima:PO878_08700"/>
<feature type="domain" description="SnoaL-like" evidence="1">
    <location>
        <begin position="10"/>
        <end position="110"/>
    </location>
</feature>
<organism evidence="2 3">
    <name type="scientific">Iamia majanohamensis</name>
    <dbReference type="NCBI Taxonomy" id="467976"/>
    <lineage>
        <taxon>Bacteria</taxon>
        <taxon>Bacillati</taxon>
        <taxon>Actinomycetota</taxon>
        <taxon>Acidimicrobiia</taxon>
        <taxon>Acidimicrobiales</taxon>
        <taxon>Iamiaceae</taxon>
        <taxon>Iamia</taxon>
    </lineage>
</organism>
<dbReference type="Gene3D" id="3.10.450.50">
    <property type="match status" value="1"/>
</dbReference>
<name>A0AAE9YCR6_9ACTN</name>
<gene>
    <name evidence="2" type="ORF">PO878_08700</name>
</gene>
<dbReference type="Pfam" id="PF12680">
    <property type="entry name" value="SnoaL_2"/>
    <property type="match status" value="1"/>
</dbReference>
<dbReference type="InterPro" id="IPR037401">
    <property type="entry name" value="SnoaL-like"/>
</dbReference>